<dbReference type="KEGG" id="aup:AsAng_0005610"/>
<dbReference type="EMBL" id="AP026867">
    <property type="protein sequence ID" value="BDS09856.1"/>
    <property type="molecule type" value="Genomic_DNA"/>
</dbReference>
<accession>A0A915YB63</accession>
<evidence type="ECO:0000259" key="3">
    <source>
        <dbReference type="Pfam" id="PF19780"/>
    </source>
</evidence>
<dbReference type="RefSeq" id="WP_264791209.1">
    <property type="nucleotide sequence ID" value="NZ_AP026867.1"/>
</dbReference>
<sequence length="435" mass="49576">MSRDDYISKLFIKNQHKLEQAPSDDLWSKLELQLEQELPVTTQAAPPKIFRLSRYFAAASVLVAVVGSIYLFKMVENATQNQHQLTEPLAISTEPPVSDAEPYEDYDILPTEAVEDKEKEEIRVQEEKIVEAVNEKVQQTQNSTLSHRSAPSKIELGDIEIVGEKEAEDIILIEPEVTPKAATMMSSDKIHGAASGVNANADLYLNSLPIAEEAEQNLNYNRSYVPQIANTIDNNPAVEQVLNQSKVKKKPKATSKKTRARGKRREIVNKNKANKKIKSPMAAAHPSLYPFGFLLGKWGDEHELEGKSYEVWTLKNATTLVGRGYKLSNDAERIFEEVMRIEFRNNQTFLVMSLDEDKSTVDYMLVSFDNERFEFEQSESRNYPNRVIIQQSGLDGYTVVILNNYDFLTADQQRYLENRNRVSNKQSIRTMRYAD</sequence>
<proteinExistence type="predicted"/>
<evidence type="ECO:0000256" key="1">
    <source>
        <dbReference type="SAM" id="MobiDB-lite"/>
    </source>
</evidence>
<evidence type="ECO:0000313" key="4">
    <source>
        <dbReference type="EMBL" id="BDS09856.1"/>
    </source>
</evidence>
<dbReference type="Pfam" id="PF19780">
    <property type="entry name" value="DUF6265"/>
    <property type="match status" value="1"/>
</dbReference>
<organism evidence="4 5">
    <name type="scientific">Aureispira anguillae</name>
    <dbReference type="NCBI Taxonomy" id="2864201"/>
    <lineage>
        <taxon>Bacteria</taxon>
        <taxon>Pseudomonadati</taxon>
        <taxon>Bacteroidota</taxon>
        <taxon>Saprospiria</taxon>
        <taxon>Saprospirales</taxon>
        <taxon>Saprospiraceae</taxon>
        <taxon>Aureispira</taxon>
    </lineage>
</organism>
<dbReference type="Proteomes" id="UP001060919">
    <property type="component" value="Chromosome"/>
</dbReference>
<name>A0A915YB63_9BACT</name>
<keyword evidence="5" id="KW-1185">Reference proteome</keyword>
<reference evidence="4" key="1">
    <citation type="submission" date="2022-09" db="EMBL/GenBank/DDBJ databases">
        <title>Aureispira anguillicida sp. nov., isolated from Leptocephalus of Japanese eel Anguilla japonica.</title>
        <authorList>
            <person name="Yuasa K."/>
            <person name="Mekata T."/>
            <person name="Ikunari K."/>
        </authorList>
    </citation>
    <scope>NUCLEOTIDE SEQUENCE</scope>
    <source>
        <strain evidence="4">EL160426</strain>
    </source>
</reference>
<feature type="domain" description="DUF6265" evidence="3">
    <location>
        <begin position="293"/>
        <end position="401"/>
    </location>
</feature>
<feature type="region of interest" description="Disordered" evidence="1">
    <location>
        <begin position="243"/>
        <end position="263"/>
    </location>
</feature>
<feature type="transmembrane region" description="Helical" evidence="2">
    <location>
        <begin position="55"/>
        <end position="72"/>
    </location>
</feature>
<gene>
    <name evidence="4" type="ORF">AsAng_0005610</name>
</gene>
<keyword evidence="2" id="KW-0812">Transmembrane</keyword>
<evidence type="ECO:0000313" key="5">
    <source>
        <dbReference type="Proteomes" id="UP001060919"/>
    </source>
</evidence>
<feature type="compositionally biased region" description="Basic residues" evidence="1">
    <location>
        <begin position="246"/>
        <end position="263"/>
    </location>
</feature>
<keyword evidence="2" id="KW-1133">Transmembrane helix</keyword>
<keyword evidence="2" id="KW-0472">Membrane</keyword>
<dbReference type="InterPro" id="IPR046232">
    <property type="entry name" value="DUF6265"/>
</dbReference>
<dbReference type="AlphaFoldDB" id="A0A915YB63"/>
<evidence type="ECO:0000256" key="2">
    <source>
        <dbReference type="SAM" id="Phobius"/>
    </source>
</evidence>
<protein>
    <submittedName>
        <fullName evidence="4">DUF6265 family protein</fullName>
    </submittedName>
</protein>